<organism evidence="6 7">
    <name type="scientific">Plectonema radiosum NIES-515</name>
    <dbReference type="NCBI Taxonomy" id="2986073"/>
    <lineage>
        <taxon>Bacteria</taxon>
        <taxon>Bacillati</taxon>
        <taxon>Cyanobacteriota</taxon>
        <taxon>Cyanophyceae</taxon>
        <taxon>Oscillatoriophycideae</taxon>
        <taxon>Oscillatoriales</taxon>
        <taxon>Microcoleaceae</taxon>
        <taxon>Plectonema</taxon>
    </lineage>
</organism>
<evidence type="ECO:0000256" key="3">
    <source>
        <dbReference type="ARBA" id="ARBA00022741"/>
    </source>
</evidence>
<dbReference type="InterPro" id="IPR003593">
    <property type="entry name" value="AAA+_ATPase"/>
</dbReference>
<evidence type="ECO:0000256" key="2">
    <source>
        <dbReference type="ARBA" id="ARBA00022448"/>
    </source>
</evidence>
<feature type="domain" description="ABC transporter" evidence="5">
    <location>
        <begin position="9"/>
        <end position="243"/>
    </location>
</feature>
<keyword evidence="4 6" id="KW-0067">ATP-binding</keyword>
<dbReference type="SUPFAM" id="SSF52540">
    <property type="entry name" value="P-loop containing nucleoside triphosphate hydrolases"/>
    <property type="match status" value="1"/>
</dbReference>
<dbReference type="SMART" id="SM00382">
    <property type="entry name" value="AAA"/>
    <property type="match status" value="1"/>
</dbReference>
<sequence>MPQNNQIAVEFRNVTFSRNNRPLVSNLNFTIRQGEALVLLGRSGSGKTTTMKLINHLFIPTEGEVLFNGIPTTQWNEIKLRRKIGYVIQETGLFPHFTVERNIGLVPSLEGWKPKQIKTRVDELLHLVGLNPGQFAQRYPHELSGGQRQRVGVARALAADPPVLMMDEPFGALDPITRLELQQEFRRLQQELGKTVVFVTHDIQEAFVLASRIGLMYGGELVVLDTPAEFRRSPHPEALAFLECLRTLETFSKDNL</sequence>
<dbReference type="PROSITE" id="PS00211">
    <property type="entry name" value="ABC_TRANSPORTER_1"/>
    <property type="match status" value="1"/>
</dbReference>
<dbReference type="InterPro" id="IPR027417">
    <property type="entry name" value="P-loop_NTPase"/>
</dbReference>
<dbReference type="Gene3D" id="3.40.50.300">
    <property type="entry name" value="P-loop containing nucleotide triphosphate hydrolases"/>
    <property type="match status" value="1"/>
</dbReference>
<reference evidence="6 7" key="1">
    <citation type="submission" date="2022-10" db="EMBL/GenBank/DDBJ databases">
        <title>Identification of biosynthetic pathway for the production of the potent trypsin inhibitor radiosumin.</title>
        <authorList>
            <person name="Fewer D.P."/>
            <person name="Delbaje E."/>
            <person name="Ouyang X."/>
            <person name="Agostino P.D."/>
            <person name="Wahlsten M."/>
            <person name="Jokela J."/>
            <person name="Permi P."/>
            <person name="Haapaniemi E."/>
            <person name="Koistinen H."/>
        </authorList>
    </citation>
    <scope>NUCLEOTIDE SEQUENCE [LARGE SCALE GENOMIC DNA]</scope>
    <source>
        <strain evidence="6 7">NIES-515</strain>
    </source>
</reference>
<accession>A0ABT3B6I3</accession>
<proteinExistence type="inferred from homology"/>
<dbReference type="Proteomes" id="UP001526143">
    <property type="component" value="Unassembled WGS sequence"/>
</dbReference>
<name>A0ABT3B6I3_9CYAN</name>
<dbReference type="PROSITE" id="PS50893">
    <property type="entry name" value="ABC_TRANSPORTER_2"/>
    <property type="match status" value="1"/>
</dbReference>
<dbReference type="CDD" id="cd03295">
    <property type="entry name" value="ABC_OpuCA_Osmoprotection"/>
    <property type="match status" value="1"/>
</dbReference>
<dbReference type="PANTHER" id="PTHR43117:SF4">
    <property type="entry name" value="OSMOPROTECTANT IMPORT ATP-BINDING PROTEIN OSMV"/>
    <property type="match status" value="1"/>
</dbReference>
<evidence type="ECO:0000256" key="1">
    <source>
        <dbReference type="ARBA" id="ARBA00005417"/>
    </source>
</evidence>
<dbReference type="RefSeq" id="WP_263748680.1">
    <property type="nucleotide sequence ID" value="NZ_JAOWRF010000372.1"/>
</dbReference>
<evidence type="ECO:0000259" key="5">
    <source>
        <dbReference type="PROSITE" id="PS50893"/>
    </source>
</evidence>
<dbReference type="InterPro" id="IPR017871">
    <property type="entry name" value="ABC_transporter-like_CS"/>
</dbReference>
<dbReference type="EMBL" id="JAOWRF010000372">
    <property type="protein sequence ID" value="MCV3216987.1"/>
    <property type="molecule type" value="Genomic_DNA"/>
</dbReference>
<keyword evidence="7" id="KW-1185">Reference proteome</keyword>
<dbReference type="GO" id="GO:0005524">
    <property type="term" value="F:ATP binding"/>
    <property type="evidence" value="ECO:0007669"/>
    <property type="project" value="UniProtKB-KW"/>
</dbReference>
<dbReference type="PANTHER" id="PTHR43117">
    <property type="entry name" value="OSMOPROTECTANT IMPORT ATP-BINDING PROTEIN OSMV"/>
    <property type="match status" value="1"/>
</dbReference>
<keyword evidence="2" id="KW-0813">Transport</keyword>
<dbReference type="Pfam" id="PF00005">
    <property type="entry name" value="ABC_tran"/>
    <property type="match status" value="1"/>
</dbReference>
<evidence type="ECO:0000313" key="7">
    <source>
        <dbReference type="Proteomes" id="UP001526143"/>
    </source>
</evidence>
<comment type="similarity">
    <text evidence="1">Belongs to the ABC transporter superfamily.</text>
</comment>
<protein>
    <submittedName>
        <fullName evidence="6">ATP-binding cassette domain-containing protein</fullName>
    </submittedName>
</protein>
<evidence type="ECO:0000313" key="6">
    <source>
        <dbReference type="EMBL" id="MCV3216987.1"/>
    </source>
</evidence>
<dbReference type="InterPro" id="IPR003439">
    <property type="entry name" value="ABC_transporter-like_ATP-bd"/>
</dbReference>
<evidence type="ECO:0000256" key="4">
    <source>
        <dbReference type="ARBA" id="ARBA00022840"/>
    </source>
</evidence>
<gene>
    <name evidence="6" type="ORF">OGM63_26360</name>
</gene>
<keyword evidence="3" id="KW-0547">Nucleotide-binding</keyword>
<comment type="caution">
    <text evidence="6">The sequence shown here is derived from an EMBL/GenBank/DDBJ whole genome shotgun (WGS) entry which is preliminary data.</text>
</comment>